<feature type="compositionally biased region" description="Polar residues" evidence="4">
    <location>
        <begin position="55"/>
        <end position="69"/>
    </location>
</feature>
<evidence type="ECO:0000256" key="1">
    <source>
        <dbReference type="ARBA" id="ARBA00010378"/>
    </source>
</evidence>
<sequence length="443" mass="48904">MDKRDREKLDDVLNQLQNTQRNMLGGLYGDFFGSGSTSNGSGATGNSPFGGVPVTGNSTGNRPSANVQGGSDVDPLEDAKNALNEFNTKVNEATANGVRPATKTADNEENAEPKEPEEDPMETLDKLVGLDTIKGDVKELTNFVKIQKTRKDAGLKSVPVSLHLVFTGNPGTGKTTVARIISKLYKNIGVLSKGQLVETDRSGLVAGYVGQTAIKTQELIKKAMGGVLFIDEAYALSQKDDAFGQEAIDTILKAMEDHRDDLVVIVAGYTEPMEKFINSNPGLKSRFNKYIEFPDYTIDELMEIFDMNCKKYDYVIEDETKQHVKELITQRKLASNGNFANAREIRNLFEEIITNQASRIAGIEDLKPEDMMKITNEDLFDKAPVDEDKHDSKADVKPGDEKKAADNKSDVQEKTDDKSDDPEKADNKMDDQEKDEVKTDDQE</sequence>
<dbReference type="InterPro" id="IPR000641">
    <property type="entry name" value="CbxX/CfxQ"/>
</dbReference>
<dbReference type="GO" id="GO:0016887">
    <property type="term" value="F:ATP hydrolysis activity"/>
    <property type="evidence" value="ECO:0007669"/>
    <property type="project" value="InterPro"/>
</dbReference>
<organism evidence="6 7">
    <name type="scientific">Butyrivibrio fibrisolvens DSM 3071</name>
    <dbReference type="NCBI Taxonomy" id="1121131"/>
    <lineage>
        <taxon>Bacteria</taxon>
        <taxon>Bacillati</taxon>
        <taxon>Bacillota</taxon>
        <taxon>Clostridia</taxon>
        <taxon>Lachnospirales</taxon>
        <taxon>Lachnospiraceae</taxon>
        <taxon>Butyrivibrio</taxon>
    </lineage>
</organism>
<dbReference type="PRINTS" id="PR00819">
    <property type="entry name" value="CBXCFQXSUPER"/>
</dbReference>
<dbReference type="Pfam" id="PF00004">
    <property type="entry name" value="AAA"/>
    <property type="match status" value="1"/>
</dbReference>
<dbReference type="InterPro" id="IPR027417">
    <property type="entry name" value="P-loop_NTPase"/>
</dbReference>
<gene>
    <name evidence="6" type="ORF">SAMN02745229_02785</name>
</gene>
<keyword evidence="3" id="KW-0067">ATP-binding</keyword>
<evidence type="ECO:0000259" key="5">
    <source>
        <dbReference type="SMART" id="SM00382"/>
    </source>
</evidence>
<keyword evidence="7" id="KW-1185">Reference proteome</keyword>
<evidence type="ECO:0000256" key="4">
    <source>
        <dbReference type="SAM" id="MobiDB-lite"/>
    </source>
</evidence>
<name>A0A1M5ZXI2_BUTFI</name>
<feature type="compositionally biased region" description="Low complexity" evidence="4">
    <location>
        <begin position="33"/>
        <end position="47"/>
    </location>
</feature>
<feature type="domain" description="AAA+ ATPase" evidence="5">
    <location>
        <begin position="160"/>
        <end position="297"/>
    </location>
</feature>
<dbReference type="GeneID" id="89508326"/>
<feature type="region of interest" description="Disordered" evidence="4">
    <location>
        <begin position="89"/>
        <end position="122"/>
    </location>
</feature>
<dbReference type="EMBL" id="FQXK01000024">
    <property type="protein sequence ID" value="SHI28593.1"/>
    <property type="molecule type" value="Genomic_DNA"/>
</dbReference>
<dbReference type="SUPFAM" id="SSF52540">
    <property type="entry name" value="P-loop containing nucleoside triphosphate hydrolases"/>
    <property type="match status" value="1"/>
</dbReference>
<dbReference type="InterPro" id="IPR050773">
    <property type="entry name" value="CbxX/CfxQ_RuBisCO_ESX"/>
</dbReference>
<dbReference type="OrthoDB" id="9806903at2"/>
<dbReference type="CDD" id="cd00009">
    <property type="entry name" value="AAA"/>
    <property type="match status" value="1"/>
</dbReference>
<dbReference type="STRING" id="1121131.SAMN02745229_02785"/>
<dbReference type="AlphaFoldDB" id="A0A1M5ZXI2"/>
<dbReference type="Proteomes" id="UP000184278">
    <property type="component" value="Unassembled WGS sequence"/>
</dbReference>
<dbReference type="RefSeq" id="WP_073388642.1">
    <property type="nucleotide sequence ID" value="NZ_FQXK01000024.1"/>
</dbReference>
<evidence type="ECO:0000313" key="7">
    <source>
        <dbReference type="Proteomes" id="UP000184278"/>
    </source>
</evidence>
<dbReference type="PANTHER" id="PTHR43392:SF2">
    <property type="entry name" value="AAA-TYPE ATPASE FAMILY PROTEIN _ ANKYRIN REPEAT FAMILY PROTEIN"/>
    <property type="match status" value="1"/>
</dbReference>
<dbReference type="InterPro" id="IPR003593">
    <property type="entry name" value="AAA+_ATPase"/>
</dbReference>
<feature type="compositionally biased region" description="Acidic residues" evidence="4">
    <location>
        <begin position="107"/>
        <end position="122"/>
    </location>
</feature>
<dbReference type="Gene3D" id="3.40.50.300">
    <property type="entry name" value="P-loop containing nucleotide triphosphate hydrolases"/>
    <property type="match status" value="1"/>
</dbReference>
<evidence type="ECO:0000256" key="3">
    <source>
        <dbReference type="ARBA" id="ARBA00022840"/>
    </source>
</evidence>
<proteinExistence type="inferred from homology"/>
<dbReference type="GO" id="GO:0005524">
    <property type="term" value="F:ATP binding"/>
    <property type="evidence" value="ECO:0007669"/>
    <property type="project" value="UniProtKB-KW"/>
</dbReference>
<keyword evidence="2" id="KW-0547">Nucleotide-binding</keyword>
<dbReference type="Gene3D" id="1.10.8.60">
    <property type="match status" value="1"/>
</dbReference>
<feature type="region of interest" description="Disordered" evidence="4">
    <location>
        <begin position="31"/>
        <end position="77"/>
    </location>
</feature>
<protein>
    <submittedName>
        <fullName evidence="6">ATPase family associated with various cellular activities (AAA)</fullName>
    </submittedName>
</protein>
<evidence type="ECO:0000313" key="6">
    <source>
        <dbReference type="EMBL" id="SHI28593.1"/>
    </source>
</evidence>
<dbReference type="SMART" id="SM00382">
    <property type="entry name" value="AAA"/>
    <property type="match status" value="1"/>
</dbReference>
<dbReference type="InterPro" id="IPR041627">
    <property type="entry name" value="AAA_lid_6"/>
</dbReference>
<reference evidence="7" key="1">
    <citation type="submission" date="2016-11" db="EMBL/GenBank/DDBJ databases">
        <authorList>
            <person name="Varghese N."/>
            <person name="Submissions S."/>
        </authorList>
    </citation>
    <scope>NUCLEOTIDE SEQUENCE [LARGE SCALE GENOMIC DNA]</scope>
    <source>
        <strain evidence="7">DSM 3071</strain>
    </source>
</reference>
<dbReference type="InterPro" id="IPR003959">
    <property type="entry name" value="ATPase_AAA_core"/>
</dbReference>
<dbReference type="FunFam" id="3.40.50.300:FF:000216">
    <property type="entry name" value="Type VII secretion ATPase EccA"/>
    <property type="match status" value="1"/>
</dbReference>
<dbReference type="PANTHER" id="PTHR43392">
    <property type="entry name" value="AAA-TYPE ATPASE FAMILY PROTEIN / ANKYRIN REPEAT FAMILY PROTEIN"/>
    <property type="match status" value="1"/>
</dbReference>
<dbReference type="Pfam" id="PF17866">
    <property type="entry name" value="AAA_lid_6"/>
    <property type="match status" value="1"/>
</dbReference>
<accession>A0A1M5ZXI2</accession>
<feature type="region of interest" description="Disordered" evidence="4">
    <location>
        <begin position="379"/>
        <end position="443"/>
    </location>
</feature>
<comment type="similarity">
    <text evidence="1">Belongs to the CbxX/CfxQ family.</text>
</comment>
<evidence type="ECO:0000256" key="2">
    <source>
        <dbReference type="ARBA" id="ARBA00022741"/>
    </source>
</evidence>